<protein>
    <recommendedName>
        <fullName evidence="4">Lipoprotein</fullName>
    </recommendedName>
</protein>
<organism evidence="2 3">
    <name type="scientific">Kistimonas scapharcae</name>
    <dbReference type="NCBI Taxonomy" id="1036133"/>
    <lineage>
        <taxon>Bacteria</taxon>
        <taxon>Pseudomonadati</taxon>
        <taxon>Pseudomonadota</taxon>
        <taxon>Gammaproteobacteria</taxon>
        <taxon>Oceanospirillales</taxon>
        <taxon>Endozoicomonadaceae</taxon>
        <taxon>Kistimonas</taxon>
    </lineage>
</organism>
<dbReference type="EMBL" id="BAABFL010000386">
    <property type="protein sequence ID" value="GAA4650332.1"/>
    <property type="molecule type" value="Genomic_DNA"/>
</dbReference>
<evidence type="ECO:0000313" key="3">
    <source>
        <dbReference type="Proteomes" id="UP001500604"/>
    </source>
</evidence>
<keyword evidence="1" id="KW-0175">Coiled coil</keyword>
<feature type="coiled-coil region" evidence="1">
    <location>
        <begin position="36"/>
        <end position="111"/>
    </location>
</feature>
<evidence type="ECO:0008006" key="4">
    <source>
        <dbReference type="Google" id="ProtNLM"/>
    </source>
</evidence>
<comment type="caution">
    <text evidence="2">The sequence shown here is derived from an EMBL/GenBank/DDBJ whole genome shotgun (WGS) entry which is preliminary data.</text>
</comment>
<accession>A0ABP8V3C9</accession>
<evidence type="ECO:0000256" key="1">
    <source>
        <dbReference type="SAM" id="Coils"/>
    </source>
</evidence>
<evidence type="ECO:0000313" key="2">
    <source>
        <dbReference type="EMBL" id="GAA4650332.1"/>
    </source>
</evidence>
<proteinExistence type="predicted"/>
<reference evidence="3" key="1">
    <citation type="journal article" date="2019" name="Int. J. Syst. Evol. Microbiol.">
        <title>The Global Catalogue of Microorganisms (GCM) 10K type strain sequencing project: providing services to taxonomists for standard genome sequencing and annotation.</title>
        <authorList>
            <consortium name="The Broad Institute Genomics Platform"/>
            <consortium name="The Broad Institute Genome Sequencing Center for Infectious Disease"/>
            <person name="Wu L."/>
            <person name="Ma J."/>
        </authorList>
    </citation>
    <scope>NUCLEOTIDE SEQUENCE [LARGE SCALE GENOMIC DNA]</scope>
    <source>
        <strain evidence="3">JCM 17805</strain>
    </source>
</reference>
<sequence>MMKKQDIGLFAAILILLCGCSLKLVDTYDQQTVMELQTIEQNIERLYLNIQMQKEKERQYQLYTKQYIDIDINIRALERRQARRENNQETLEQTQILAQLWQQDMKAHQRKDVLSDFLIKRRQEQYRQLIDTILRGEFAKR</sequence>
<keyword evidence="3" id="KW-1185">Reference proteome</keyword>
<dbReference type="Proteomes" id="UP001500604">
    <property type="component" value="Unassembled WGS sequence"/>
</dbReference>
<gene>
    <name evidence="2" type="ORF">GCM10023116_26150</name>
</gene>
<dbReference type="PROSITE" id="PS51257">
    <property type="entry name" value="PROKAR_LIPOPROTEIN"/>
    <property type="match status" value="1"/>
</dbReference>
<name>A0ABP8V3C9_9GAMM</name>